<dbReference type="Proteomes" id="UP000033063">
    <property type="component" value="Chromosome"/>
</dbReference>
<evidence type="ECO:0008006" key="3">
    <source>
        <dbReference type="Google" id="ProtNLM"/>
    </source>
</evidence>
<dbReference type="PATRIC" id="fig|1434114.4.peg.2306"/>
<name>A0A0E3RMV4_METMZ</name>
<protein>
    <recommendedName>
        <fullName evidence="3">Phage protein</fullName>
    </recommendedName>
</protein>
<dbReference type="AlphaFoldDB" id="A0A0E3RMV4"/>
<dbReference type="EMBL" id="CP009513">
    <property type="protein sequence ID" value="AKB68358.1"/>
    <property type="molecule type" value="Genomic_DNA"/>
</dbReference>
<dbReference type="HOGENOM" id="CLU_1297504_0_0_2"/>
<dbReference type="GeneID" id="24878064"/>
<evidence type="ECO:0000313" key="2">
    <source>
        <dbReference type="Proteomes" id="UP000033063"/>
    </source>
</evidence>
<reference evidence="1 2" key="1">
    <citation type="submission" date="2014-07" db="EMBL/GenBank/DDBJ databases">
        <title>Methanogenic archaea and the global carbon cycle.</title>
        <authorList>
            <person name="Henriksen J.R."/>
            <person name="Luke J."/>
            <person name="Reinhart S."/>
            <person name="Benedict M.N."/>
            <person name="Youngblut N.D."/>
            <person name="Metcalf M.E."/>
            <person name="Whitaker R.J."/>
            <person name="Metcalf W.W."/>
        </authorList>
    </citation>
    <scope>NUCLEOTIDE SEQUENCE [LARGE SCALE GENOMIC DNA]</scope>
    <source>
        <strain evidence="1 2">LYC</strain>
    </source>
</reference>
<gene>
    <name evidence="1" type="ORF">MSMAL_1815</name>
</gene>
<sequence length="212" mass="24734">MSRPRFSKDYRTYGEWLKAQPRDTKYAKEIIRKHKFFPDKSLSQLRNLKIGDFDFSQRAWKTLSAQDKRDRNLSLQILREMRNGENLSSVLEKIGKRTEFAVKHLGKNLYKSGGTWKVTKADTIQVNMLIYSTEGQETIVTASSKDRSLIGEYFANVQKAIKNNDPSVLAKFKDIKIVDAKGKVHHFETDLNKLYEILEAQEEPEFLEIYQH</sequence>
<organism evidence="1 2">
    <name type="scientific">Methanosarcina mazei LYC</name>
    <dbReference type="NCBI Taxonomy" id="1434114"/>
    <lineage>
        <taxon>Archaea</taxon>
        <taxon>Methanobacteriati</taxon>
        <taxon>Methanobacteriota</taxon>
        <taxon>Stenosarchaea group</taxon>
        <taxon>Methanomicrobia</taxon>
        <taxon>Methanosarcinales</taxon>
        <taxon>Methanosarcinaceae</taxon>
        <taxon>Methanosarcina</taxon>
    </lineage>
</organism>
<proteinExistence type="predicted"/>
<accession>A0A0E3RMV4</accession>
<dbReference type="RefSeq" id="WP_011035141.1">
    <property type="nucleotide sequence ID" value="NZ_CP009513.1"/>
</dbReference>
<evidence type="ECO:0000313" key="1">
    <source>
        <dbReference type="EMBL" id="AKB68358.1"/>
    </source>
</evidence>